<reference evidence="2" key="1">
    <citation type="submission" date="2023-02" db="EMBL/GenBank/DDBJ databases">
        <title>Identification and recombinant expression of a fungal hydrolase from Papiliotrema laurentii that hydrolyzes apple cutin and clears colloidal polyester polyurethane.</title>
        <authorList>
            <consortium name="DOE Joint Genome Institute"/>
            <person name="Roman V.A."/>
            <person name="Bojanowski C."/>
            <person name="Crable B.R."/>
            <person name="Wagner D.N."/>
            <person name="Hung C.S."/>
            <person name="Nadeau L.J."/>
            <person name="Schratz L."/>
            <person name="Haridas S."/>
            <person name="Pangilinan J."/>
            <person name="Lipzen A."/>
            <person name="Na H."/>
            <person name="Yan M."/>
            <person name="Ng V."/>
            <person name="Grigoriev I.V."/>
            <person name="Spatafora J.W."/>
            <person name="Barlow D."/>
            <person name="Biffinger J."/>
            <person name="Kelley-Loughnane N."/>
            <person name="Varaljay V.A."/>
            <person name="Crookes-Goodson W.J."/>
        </authorList>
    </citation>
    <scope>NUCLEOTIDE SEQUENCE</scope>
    <source>
        <strain evidence="2">5307AH</strain>
    </source>
</reference>
<dbReference type="AlphaFoldDB" id="A0AAD9FIL2"/>
<dbReference type="Proteomes" id="UP001182556">
    <property type="component" value="Unassembled WGS sequence"/>
</dbReference>
<feature type="region of interest" description="Disordered" evidence="1">
    <location>
        <begin position="91"/>
        <end position="115"/>
    </location>
</feature>
<evidence type="ECO:0000313" key="3">
    <source>
        <dbReference type="Proteomes" id="UP001182556"/>
    </source>
</evidence>
<feature type="region of interest" description="Disordered" evidence="1">
    <location>
        <begin position="52"/>
        <end position="77"/>
    </location>
</feature>
<gene>
    <name evidence="2" type="ORF">DB88DRAFT_475650</name>
</gene>
<keyword evidence="3" id="KW-1185">Reference proteome</keyword>
<feature type="region of interest" description="Disordered" evidence="1">
    <location>
        <begin position="1"/>
        <end position="29"/>
    </location>
</feature>
<proteinExistence type="predicted"/>
<protein>
    <submittedName>
        <fullName evidence="2">Uncharacterized protein</fullName>
    </submittedName>
</protein>
<feature type="compositionally biased region" description="Basic and acidic residues" evidence="1">
    <location>
        <begin position="1"/>
        <end position="10"/>
    </location>
</feature>
<dbReference type="EMBL" id="JAODAN010000013">
    <property type="protein sequence ID" value="KAK1920725.1"/>
    <property type="molecule type" value="Genomic_DNA"/>
</dbReference>
<organism evidence="2 3">
    <name type="scientific">Papiliotrema laurentii</name>
    <name type="common">Cryptococcus laurentii</name>
    <dbReference type="NCBI Taxonomy" id="5418"/>
    <lineage>
        <taxon>Eukaryota</taxon>
        <taxon>Fungi</taxon>
        <taxon>Dikarya</taxon>
        <taxon>Basidiomycota</taxon>
        <taxon>Agaricomycotina</taxon>
        <taxon>Tremellomycetes</taxon>
        <taxon>Tremellales</taxon>
        <taxon>Rhynchogastremaceae</taxon>
        <taxon>Papiliotrema</taxon>
    </lineage>
</organism>
<sequence>MGRSGPRMDARSLSGEDIPSENRSGPVGSPCLTPCAEVMMCLTSGQTSTRLEVQPSAHLPPDRGWERTGGVPRQCPPVDGVEFIVKVGRGESSQRSLRGAAKGGTSGCIVGAPAT</sequence>
<name>A0AAD9FIL2_PAPLA</name>
<comment type="caution">
    <text evidence="2">The sequence shown here is derived from an EMBL/GenBank/DDBJ whole genome shotgun (WGS) entry which is preliminary data.</text>
</comment>
<accession>A0AAD9FIL2</accession>
<evidence type="ECO:0000313" key="2">
    <source>
        <dbReference type="EMBL" id="KAK1920725.1"/>
    </source>
</evidence>
<evidence type="ECO:0000256" key="1">
    <source>
        <dbReference type="SAM" id="MobiDB-lite"/>
    </source>
</evidence>